<name>A0A6N9Q403_9BACL</name>
<keyword evidence="1" id="KW-0472">Membrane</keyword>
<dbReference type="EMBL" id="SIJB01000025">
    <property type="protein sequence ID" value="NBI29513.1"/>
    <property type="molecule type" value="Genomic_DNA"/>
</dbReference>
<dbReference type="RefSeq" id="WP_160646321.1">
    <property type="nucleotide sequence ID" value="NZ_SIJB01000025.1"/>
</dbReference>
<protein>
    <submittedName>
        <fullName evidence="3">DUF58 domain-containing protein</fullName>
    </submittedName>
</protein>
<feature type="transmembrane region" description="Helical" evidence="1">
    <location>
        <begin position="17"/>
        <end position="34"/>
    </location>
</feature>
<evidence type="ECO:0000313" key="3">
    <source>
        <dbReference type="EMBL" id="NBI29513.1"/>
    </source>
</evidence>
<sequence length="415" mass="47613">MVNYSSKYAAISPNQKFRYWIIYTIIFSSLLFVIFQGGKLAYMIFIIVVILGAYILSGKWSGIEYVKGNRQLMNQKGVNIPGGSSIHVQLNFDFPGFWPIPYVIIRDQLVRKNGESSVFESTIIPDWKRKGELQYVIPSLKRGFYHFSNTTCSTEDIFGIIEHQGQIKMSHSFKVLPKIIDLPRWQFIDDVMKGTQNSSMITLSTRGTSQINGVRDYVYGDRISRIHWNATARTGALKSKDFERESLPRIMIILDCDQGVYEDSKHFETAVSVAASILKYGVKHQRIAQGYISYGSNSTYFEPAQGEAHYQNILNYLIEVEPEGHYSLLEMMKKHKRFFSEGTLCLVISPRKNNDIIQTLNWIKHSDMISCHICVTDPFYSESSFPWFKTIQSKGYYGLEIKHLEDLPSKLGGET</sequence>
<reference evidence="3 4" key="1">
    <citation type="submission" date="2019-01" db="EMBL/GenBank/DDBJ databases">
        <title>Chengkuizengella sp. nov., isolated from deep-sea sediment of East Pacific Ocean.</title>
        <authorList>
            <person name="Yang J."/>
            <person name="Lai Q."/>
            <person name="Shao Z."/>
        </authorList>
    </citation>
    <scope>NUCLEOTIDE SEQUENCE [LARGE SCALE GENOMIC DNA]</scope>
    <source>
        <strain evidence="3 4">YPA3-1-1</strain>
    </source>
</reference>
<evidence type="ECO:0000313" key="4">
    <source>
        <dbReference type="Proteomes" id="UP000448943"/>
    </source>
</evidence>
<dbReference type="InterPro" id="IPR002881">
    <property type="entry name" value="DUF58"/>
</dbReference>
<dbReference type="PANTHER" id="PTHR34351:SF2">
    <property type="entry name" value="DUF58 DOMAIN-CONTAINING PROTEIN"/>
    <property type="match status" value="1"/>
</dbReference>
<keyword evidence="1" id="KW-0812">Transmembrane</keyword>
<dbReference type="OrthoDB" id="140416at2"/>
<keyword evidence="4" id="KW-1185">Reference proteome</keyword>
<feature type="transmembrane region" description="Helical" evidence="1">
    <location>
        <begin position="40"/>
        <end position="57"/>
    </location>
</feature>
<evidence type="ECO:0000259" key="2">
    <source>
        <dbReference type="Pfam" id="PF01882"/>
    </source>
</evidence>
<comment type="caution">
    <text evidence="3">The sequence shown here is derived from an EMBL/GenBank/DDBJ whole genome shotgun (WGS) entry which is preliminary data.</text>
</comment>
<keyword evidence="1" id="KW-1133">Transmembrane helix</keyword>
<accession>A0A6N9Q403</accession>
<evidence type="ECO:0000256" key="1">
    <source>
        <dbReference type="SAM" id="Phobius"/>
    </source>
</evidence>
<proteinExistence type="predicted"/>
<dbReference type="Pfam" id="PF01882">
    <property type="entry name" value="DUF58"/>
    <property type="match status" value="1"/>
</dbReference>
<organism evidence="3 4">
    <name type="scientific">Chengkuizengella marina</name>
    <dbReference type="NCBI Taxonomy" id="2507566"/>
    <lineage>
        <taxon>Bacteria</taxon>
        <taxon>Bacillati</taxon>
        <taxon>Bacillota</taxon>
        <taxon>Bacilli</taxon>
        <taxon>Bacillales</taxon>
        <taxon>Paenibacillaceae</taxon>
        <taxon>Chengkuizengella</taxon>
    </lineage>
</organism>
<dbReference type="Proteomes" id="UP000448943">
    <property type="component" value="Unassembled WGS sequence"/>
</dbReference>
<dbReference type="PANTHER" id="PTHR34351">
    <property type="entry name" value="SLR1927 PROTEIN-RELATED"/>
    <property type="match status" value="1"/>
</dbReference>
<feature type="domain" description="DUF58" evidence="2">
    <location>
        <begin position="214"/>
        <end position="361"/>
    </location>
</feature>
<dbReference type="AlphaFoldDB" id="A0A6N9Q403"/>
<gene>
    <name evidence="3" type="ORF">ERL59_11135</name>
</gene>